<dbReference type="EMBL" id="WFIY01000004">
    <property type="protein sequence ID" value="MUM65498.1"/>
    <property type="molecule type" value="Genomic_DNA"/>
</dbReference>
<gene>
    <name evidence="1" type="ORF">D1867_09635</name>
</gene>
<dbReference type="OrthoDB" id="33450at2157"/>
<accession>A0A6A9QNK4</accession>
<dbReference type="RefSeq" id="WP_155863941.1">
    <property type="nucleotide sequence ID" value="NZ_JBGTCZ010000048.1"/>
</dbReference>
<proteinExistence type="predicted"/>
<keyword evidence="2" id="KW-1185">Reference proteome</keyword>
<comment type="caution">
    <text evidence="1">The sequence shown here is derived from an EMBL/GenBank/DDBJ whole genome shotgun (WGS) entry which is preliminary data.</text>
</comment>
<evidence type="ECO:0000313" key="1">
    <source>
        <dbReference type="EMBL" id="MUM65498.1"/>
    </source>
</evidence>
<evidence type="ECO:0000313" key="2">
    <source>
        <dbReference type="Proteomes" id="UP000440125"/>
    </source>
</evidence>
<organism evidence="1 2">
    <name type="scientific">Acidianus infernus</name>
    <dbReference type="NCBI Taxonomy" id="12915"/>
    <lineage>
        <taxon>Archaea</taxon>
        <taxon>Thermoproteota</taxon>
        <taxon>Thermoprotei</taxon>
        <taxon>Sulfolobales</taxon>
        <taxon>Sulfolobaceae</taxon>
        <taxon>Acidianus</taxon>
    </lineage>
</organism>
<dbReference type="Proteomes" id="UP000440125">
    <property type="component" value="Unassembled WGS sequence"/>
</dbReference>
<dbReference type="AlphaFoldDB" id="A0A6A9QNK4"/>
<sequence length="91" mass="10619">MIDKEKLGVNKLVHNTLSDCDLYVIEDKEGKTYLLFVFNNNYFKIMPAYPGKWDCEESLYRPFGLFGFVFEGEDINEKIKKKLEELKSAGL</sequence>
<name>A0A6A9QNK4_ACIIN</name>
<protein>
    <submittedName>
        <fullName evidence="1">Uncharacterized protein</fullName>
    </submittedName>
</protein>
<reference evidence="1 2" key="1">
    <citation type="submission" date="2019-10" db="EMBL/GenBank/DDBJ databases">
        <title>Genome Sequences from Six Type Strain Members of the Archaeal Family Sulfolobaceae: Acidianus ambivalens, Acidianus infernus, Metallosphaera prunae, Stygiolobus azoricus, Sulfolobus metallicus, and Sulfurisphaera ohwakuensis.</title>
        <authorList>
            <person name="Counts J.A."/>
            <person name="Kelly R.M."/>
        </authorList>
    </citation>
    <scope>NUCLEOTIDE SEQUENCE [LARGE SCALE GENOMIC DNA]</scope>
    <source>
        <strain evidence="1 2">DSM 3191</strain>
    </source>
</reference>